<dbReference type="Gene3D" id="3.40.390.10">
    <property type="entry name" value="Collagenase (Catalytic Domain)"/>
    <property type="match status" value="1"/>
</dbReference>
<dbReference type="RefSeq" id="WP_269260474.1">
    <property type="nucleotide sequence ID" value="NZ_JAKHMI010000007.1"/>
</dbReference>
<evidence type="ECO:0000313" key="2">
    <source>
        <dbReference type="Proteomes" id="UP001253287"/>
    </source>
</evidence>
<accession>A0AAW8WP89</accession>
<dbReference type="SUPFAM" id="SSF55486">
    <property type="entry name" value="Metalloproteases ('zincins'), catalytic domain"/>
    <property type="match status" value="1"/>
</dbReference>
<name>A0AAW8WP89_9LACO</name>
<proteinExistence type="predicted"/>
<organism evidence="1 2">
    <name type="scientific">Lactobacillus crispatus</name>
    <dbReference type="NCBI Taxonomy" id="47770"/>
    <lineage>
        <taxon>Bacteria</taxon>
        <taxon>Bacillati</taxon>
        <taxon>Bacillota</taxon>
        <taxon>Bacilli</taxon>
        <taxon>Lactobacillales</taxon>
        <taxon>Lactobacillaceae</taxon>
        <taxon>Lactobacillus</taxon>
    </lineage>
</organism>
<evidence type="ECO:0008006" key="3">
    <source>
        <dbReference type="Google" id="ProtNLM"/>
    </source>
</evidence>
<evidence type="ECO:0000313" key="1">
    <source>
        <dbReference type="EMBL" id="MDT9610128.1"/>
    </source>
</evidence>
<comment type="caution">
    <text evidence="1">The sequence shown here is derived from an EMBL/GenBank/DDBJ whole genome shotgun (WGS) entry which is preliminary data.</text>
</comment>
<dbReference type="Proteomes" id="UP001253287">
    <property type="component" value="Unassembled WGS sequence"/>
</dbReference>
<reference evidence="1" key="1">
    <citation type="submission" date="2023-08" db="EMBL/GenBank/DDBJ databases">
        <title>Lactobacillus from the Female Urinary Tract.</title>
        <authorList>
            <person name="Stegman N."/>
            <person name="Jackson B."/>
            <person name="Steiling M."/>
            <person name="Sedano C."/>
            <person name="Wolfe A."/>
            <person name="Putonti C."/>
        </authorList>
    </citation>
    <scope>NUCLEOTIDE SEQUENCE</scope>
    <source>
        <strain evidence="1">UMB5661</strain>
    </source>
</reference>
<protein>
    <recommendedName>
        <fullName evidence="3">Large polyvalent protein-associated domain-containing protein</fullName>
    </recommendedName>
</protein>
<dbReference type="AlphaFoldDB" id="A0AAW8WP89"/>
<sequence length="507" mass="59511">MEEQLVLFKFDRTEHKDIDFSKSIVYKKFGLAKLNNIKTLNTAPTDKLSDTFRKTAYFIYQNREWTWSDCLNAATYLYPFLGFEQNSQCKYPLDKLWAKSSESVDKVKIQKLGLLAGRYSTYNYVIHIILNEYDGRTHYLVLTDDRIKLANSGTIYNYRGTRYDFTYISKGMLLGFSKLVENLIENYRKDNHGINQRTFFKTIEGLLSGKRSLSYMSLEHFVEDTSWITDKAFSLAKTFAENTGHSFDGFNDGIKTKDFVRAYLSKNYSEILMQKHENNMIVITRTERWRKHTNLQAPLINAMYRSPLQKDFLDLQIDDDVNVSIFHQAEKAIEGWLKVLPKLNVKPVLRFKNLPKKQGLYLSESNQIILDLRSKPLSSAKSESGINYFVHEYGHFIDYQYSHEPLSMLGDFNKIWQSVGSYVVKKMKIKNQSNLLIPTEVFARCFELYLFNAMQDTSLKLLRKYYELPEYVAIRKSTMSEVIDYFDRLFPTWKRALKKTKHNKISA</sequence>
<gene>
    <name evidence="1" type="ORF">RON39_08380</name>
</gene>
<dbReference type="InterPro" id="IPR024079">
    <property type="entry name" value="MetalloPept_cat_dom_sf"/>
</dbReference>
<dbReference type="GO" id="GO:0008237">
    <property type="term" value="F:metallopeptidase activity"/>
    <property type="evidence" value="ECO:0007669"/>
    <property type="project" value="InterPro"/>
</dbReference>
<dbReference type="EMBL" id="JAVTXN010000046">
    <property type="protein sequence ID" value="MDT9610128.1"/>
    <property type="molecule type" value="Genomic_DNA"/>
</dbReference>